<reference evidence="1" key="2">
    <citation type="submission" date="2021-04" db="EMBL/GenBank/DDBJ databases">
        <authorList>
            <person name="Gilroy R."/>
        </authorList>
    </citation>
    <scope>NUCLEOTIDE SEQUENCE</scope>
    <source>
        <strain evidence="1">ChiHecec3B27-8219</strain>
    </source>
</reference>
<accession>A0A9D2JWD2</accession>
<dbReference type="InterPro" id="IPR046729">
    <property type="entry name" value="DUF6621"/>
</dbReference>
<name>A0A9D2JWD2_9BACT</name>
<organism evidence="1 2">
    <name type="scientific">Candidatus Prevotella avicola</name>
    <dbReference type="NCBI Taxonomy" id="2838738"/>
    <lineage>
        <taxon>Bacteria</taxon>
        <taxon>Pseudomonadati</taxon>
        <taxon>Bacteroidota</taxon>
        <taxon>Bacteroidia</taxon>
        <taxon>Bacteroidales</taxon>
        <taxon>Prevotellaceae</taxon>
        <taxon>Prevotella</taxon>
    </lineage>
</organism>
<dbReference type="EMBL" id="DXBE01000033">
    <property type="protein sequence ID" value="HIZ69113.1"/>
    <property type="molecule type" value="Genomic_DNA"/>
</dbReference>
<evidence type="ECO:0000313" key="1">
    <source>
        <dbReference type="EMBL" id="HIZ69113.1"/>
    </source>
</evidence>
<dbReference type="Pfam" id="PF20326">
    <property type="entry name" value="DUF6621"/>
    <property type="match status" value="1"/>
</dbReference>
<dbReference type="AlphaFoldDB" id="A0A9D2JWD2"/>
<proteinExistence type="predicted"/>
<protein>
    <submittedName>
        <fullName evidence="1">Uncharacterized protein</fullName>
    </submittedName>
</protein>
<reference evidence="1" key="1">
    <citation type="journal article" date="2021" name="PeerJ">
        <title>Extensive microbial diversity within the chicken gut microbiome revealed by metagenomics and culture.</title>
        <authorList>
            <person name="Gilroy R."/>
            <person name="Ravi A."/>
            <person name="Getino M."/>
            <person name="Pursley I."/>
            <person name="Horton D.L."/>
            <person name="Alikhan N.F."/>
            <person name="Baker D."/>
            <person name="Gharbi K."/>
            <person name="Hall N."/>
            <person name="Watson M."/>
            <person name="Adriaenssens E.M."/>
            <person name="Foster-Nyarko E."/>
            <person name="Jarju S."/>
            <person name="Secka A."/>
            <person name="Antonio M."/>
            <person name="Oren A."/>
            <person name="Chaudhuri R.R."/>
            <person name="La Ragione R."/>
            <person name="Hildebrand F."/>
            <person name="Pallen M.J."/>
        </authorList>
    </citation>
    <scope>NUCLEOTIDE SEQUENCE</scope>
    <source>
        <strain evidence="1">ChiHecec3B27-8219</strain>
    </source>
</reference>
<sequence>MNPQETNPTPWSENVIIVDADYVDKVAFELIVNFERMIGRRIPPADMAKWLVCVALDGGLREGDHQTQVVLIHDRGARRMENFMPADYETELNAQAFKDPKLGEFTISSYPVEDIVSKDDYMADVAQTIANLKEVKRIMIIPNAEQGNQYELIRKALSRIDDEGKRITLLAMQPLTGGNFRQEILGYSLMTALGIKADEIKP</sequence>
<dbReference type="Proteomes" id="UP000824055">
    <property type="component" value="Unassembled WGS sequence"/>
</dbReference>
<gene>
    <name evidence="1" type="ORF">H9966_04385</name>
</gene>
<evidence type="ECO:0000313" key="2">
    <source>
        <dbReference type="Proteomes" id="UP000824055"/>
    </source>
</evidence>
<comment type="caution">
    <text evidence="1">The sequence shown here is derived from an EMBL/GenBank/DDBJ whole genome shotgun (WGS) entry which is preliminary data.</text>
</comment>